<comment type="subcellular location">
    <subcellularLocation>
        <location evidence="1">Membrane</location>
        <topology evidence="1">Multi-pass membrane protein</topology>
    </subcellularLocation>
</comment>
<dbReference type="Gene3D" id="1.20.1730.10">
    <property type="entry name" value="Sodium/glucose cotransporter"/>
    <property type="match status" value="1"/>
</dbReference>
<dbReference type="InterPro" id="IPR038377">
    <property type="entry name" value="Na/Glc_symporter_sf"/>
</dbReference>
<protein>
    <submittedName>
        <fullName evidence="15">Uncharacterized protein</fullName>
    </submittedName>
</protein>
<evidence type="ECO:0000256" key="5">
    <source>
        <dbReference type="ARBA" id="ARBA00022847"/>
    </source>
</evidence>
<feature type="transmembrane region" description="Helical" evidence="14">
    <location>
        <begin position="192"/>
        <end position="210"/>
    </location>
</feature>
<evidence type="ECO:0000256" key="3">
    <source>
        <dbReference type="ARBA" id="ARBA00022448"/>
    </source>
</evidence>
<comment type="similarity">
    <text evidence="2 13">Belongs to the sodium:solute symporter (SSF) (TC 2.A.21) family.</text>
</comment>
<dbReference type="GO" id="GO:0005307">
    <property type="term" value="F:choline:sodium symporter activity"/>
    <property type="evidence" value="ECO:0007669"/>
    <property type="project" value="TreeGrafter"/>
</dbReference>
<dbReference type="PANTHER" id="PTHR45897:SF5">
    <property type="entry name" value="HIGH AFFINITY CHOLINE TRANSPORTER 1"/>
    <property type="match status" value="1"/>
</dbReference>
<evidence type="ECO:0000256" key="2">
    <source>
        <dbReference type="ARBA" id="ARBA00006434"/>
    </source>
</evidence>
<evidence type="ECO:0000256" key="8">
    <source>
        <dbReference type="ARBA" id="ARBA00023053"/>
    </source>
</evidence>
<keyword evidence="5" id="KW-0769">Symport</keyword>
<evidence type="ECO:0000256" key="12">
    <source>
        <dbReference type="ARBA" id="ARBA00023201"/>
    </source>
</evidence>
<dbReference type="InterPro" id="IPR052244">
    <property type="entry name" value="Choline_transporter"/>
</dbReference>
<keyword evidence="8" id="KW-0915">Sodium</keyword>
<keyword evidence="11" id="KW-0325">Glycoprotein</keyword>
<dbReference type="AlphaFoldDB" id="A0A8C6SRL2"/>
<dbReference type="InterPro" id="IPR001734">
    <property type="entry name" value="Na/solute_symporter"/>
</dbReference>
<feature type="transmembrane region" description="Helical" evidence="14">
    <location>
        <begin position="373"/>
        <end position="392"/>
    </location>
</feature>
<evidence type="ECO:0000313" key="16">
    <source>
        <dbReference type="Proteomes" id="UP000694523"/>
    </source>
</evidence>
<reference evidence="15" key="1">
    <citation type="submission" date="2025-08" db="UniProtKB">
        <authorList>
            <consortium name="Ensembl"/>
        </authorList>
    </citation>
    <scope>IDENTIFICATION</scope>
</reference>
<evidence type="ECO:0000256" key="4">
    <source>
        <dbReference type="ARBA" id="ARBA00022692"/>
    </source>
</evidence>
<feature type="transmembrane region" description="Helical" evidence="14">
    <location>
        <begin position="240"/>
        <end position="260"/>
    </location>
</feature>
<name>A0A8C6SRL2_9GOBI</name>
<keyword evidence="10 14" id="KW-0472">Membrane</keyword>
<dbReference type="Proteomes" id="UP000694523">
    <property type="component" value="Unplaced"/>
</dbReference>
<feature type="transmembrane region" description="Helical" evidence="14">
    <location>
        <begin position="127"/>
        <end position="160"/>
    </location>
</feature>
<evidence type="ECO:0000313" key="15">
    <source>
        <dbReference type="Ensembl" id="ENSNMLP00000009270.1"/>
    </source>
</evidence>
<reference evidence="15" key="2">
    <citation type="submission" date="2025-09" db="UniProtKB">
        <authorList>
            <consortium name="Ensembl"/>
        </authorList>
    </citation>
    <scope>IDENTIFICATION</scope>
</reference>
<organism evidence="15 16">
    <name type="scientific">Neogobius melanostomus</name>
    <name type="common">round goby</name>
    <dbReference type="NCBI Taxonomy" id="47308"/>
    <lineage>
        <taxon>Eukaryota</taxon>
        <taxon>Metazoa</taxon>
        <taxon>Chordata</taxon>
        <taxon>Craniata</taxon>
        <taxon>Vertebrata</taxon>
        <taxon>Euteleostomi</taxon>
        <taxon>Actinopterygii</taxon>
        <taxon>Neopterygii</taxon>
        <taxon>Teleostei</taxon>
        <taxon>Neoteleostei</taxon>
        <taxon>Acanthomorphata</taxon>
        <taxon>Gobiaria</taxon>
        <taxon>Gobiiformes</taxon>
        <taxon>Gobioidei</taxon>
        <taxon>Gobiidae</taxon>
        <taxon>Benthophilinae</taxon>
        <taxon>Neogobiini</taxon>
        <taxon>Neogobius</taxon>
    </lineage>
</organism>
<proteinExistence type="inferred from homology"/>
<evidence type="ECO:0000256" key="14">
    <source>
        <dbReference type="SAM" id="Phobius"/>
    </source>
</evidence>
<keyword evidence="12" id="KW-0739">Sodium transport</keyword>
<evidence type="ECO:0000256" key="6">
    <source>
        <dbReference type="ARBA" id="ARBA00022979"/>
    </source>
</evidence>
<evidence type="ECO:0000256" key="9">
    <source>
        <dbReference type="ARBA" id="ARBA00023065"/>
    </source>
</evidence>
<dbReference type="CDD" id="cd11474">
    <property type="entry name" value="SLC5sbd_CHT"/>
    <property type="match status" value="1"/>
</dbReference>
<evidence type="ECO:0000256" key="13">
    <source>
        <dbReference type="RuleBase" id="RU362091"/>
    </source>
</evidence>
<keyword evidence="3" id="KW-0813">Transport</keyword>
<feature type="transmembrane region" description="Helical" evidence="14">
    <location>
        <begin position="84"/>
        <end position="106"/>
    </location>
</feature>
<sequence length="558" mass="60986">MAVNVPGVIAMVFFYLLVLGTGIWASFKSRREQKKNAASEIEMTILGNRGISLTVGIFTMTATWVGGGFIVGSSEMMYTPSMGLTWTILMMGAYSVTYLLSGFIFAKPLRDQKCVTMMDPFYRKYGKGFTAVMCLASLFLDVLWMATTLIGLGATISVVLDLSYAVSIWISAAVAITYTLMGGLYSVAYTDVIQLTLIFVSLWICVPFVLTNPHTVDIGETLMNNTLHAPWIGAPKLSKIWIMMDDFLFLAIGSVAYQSFHQRTLSALSMRTAKLTCSIAAFLILVFGIPPILLGAAASSTDWNQTSYGSPSPYERGQAAQVLPIMLQYLTPSYISIIGIGCVAAAVMSSADSALMSAASVFSVNASDREMQWVIRASVVVAGVTGTALTTLKNSTILFWFLAAEVAYTVIFPQFLCVLFFKKSNLYGAIAGLLIGFPLRLMCGEPSLGLAPVLHFPGCTLEDGVYIQYSPIKTISMLSSVAAILLFSYLTSQLFSRGLLPERLDVFHVKAQASLRSANDIDMNMVKTDPKKDALDSMLFFNKHYFLLQIRHVSVFIR</sequence>
<feature type="transmembrane region" description="Helical" evidence="14">
    <location>
        <begin position="6"/>
        <end position="27"/>
    </location>
</feature>
<accession>A0A8C6SRL2</accession>
<keyword evidence="7 14" id="KW-1133">Transmembrane helix</keyword>
<feature type="transmembrane region" description="Helical" evidence="14">
    <location>
        <begin position="166"/>
        <end position="185"/>
    </location>
</feature>
<evidence type="ECO:0000256" key="7">
    <source>
        <dbReference type="ARBA" id="ARBA00022989"/>
    </source>
</evidence>
<keyword evidence="4 14" id="KW-0812">Transmembrane</keyword>
<dbReference type="GO" id="GO:0005886">
    <property type="term" value="C:plasma membrane"/>
    <property type="evidence" value="ECO:0007669"/>
    <property type="project" value="TreeGrafter"/>
</dbReference>
<dbReference type="Pfam" id="PF00474">
    <property type="entry name" value="SSF"/>
    <property type="match status" value="1"/>
</dbReference>
<dbReference type="GO" id="GO:0008292">
    <property type="term" value="P:acetylcholine biosynthetic process"/>
    <property type="evidence" value="ECO:0007669"/>
    <property type="project" value="TreeGrafter"/>
</dbReference>
<feature type="transmembrane region" description="Helical" evidence="14">
    <location>
        <begin position="398"/>
        <end position="421"/>
    </location>
</feature>
<dbReference type="PROSITE" id="PS50283">
    <property type="entry name" value="NA_SOLUT_SYMP_3"/>
    <property type="match status" value="1"/>
</dbReference>
<keyword evidence="16" id="KW-1185">Reference proteome</keyword>
<feature type="transmembrane region" description="Helical" evidence="14">
    <location>
        <begin position="334"/>
        <end position="361"/>
    </location>
</feature>
<keyword evidence="6" id="KW-0530">Neurotransmitter biosynthesis</keyword>
<evidence type="ECO:0000256" key="11">
    <source>
        <dbReference type="ARBA" id="ARBA00023180"/>
    </source>
</evidence>
<feature type="transmembrane region" description="Helical" evidence="14">
    <location>
        <begin position="474"/>
        <end position="495"/>
    </location>
</feature>
<feature type="transmembrane region" description="Helical" evidence="14">
    <location>
        <begin position="272"/>
        <end position="294"/>
    </location>
</feature>
<dbReference type="Ensembl" id="ENSNMLT00000010485.1">
    <property type="protein sequence ID" value="ENSNMLP00000009270.1"/>
    <property type="gene ID" value="ENSNMLG00000006466.1"/>
</dbReference>
<feature type="transmembrane region" description="Helical" evidence="14">
    <location>
        <begin position="51"/>
        <end position="72"/>
    </location>
</feature>
<dbReference type="PANTHER" id="PTHR45897">
    <property type="entry name" value="HIGH-AFFINITY CHOLINE TRANSPORTER 1"/>
    <property type="match status" value="1"/>
</dbReference>
<keyword evidence="9" id="KW-0406">Ion transport</keyword>
<evidence type="ECO:0000256" key="10">
    <source>
        <dbReference type="ARBA" id="ARBA00023136"/>
    </source>
</evidence>
<evidence type="ECO:0000256" key="1">
    <source>
        <dbReference type="ARBA" id="ARBA00004141"/>
    </source>
</evidence>